<name>E8KI87_9PAST</name>
<comment type="caution">
    <text evidence="1">The sequence shown here is derived from an EMBL/GenBank/DDBJ whole genome shotgun (WGS) entry which is preliminary data.</text>
</comment>
<evidence type="ECO:0000313" key="2">
    <source>
        <dbReference type="Proteomes" id="UP000005467"/>
    </source>
</evidence>
<reference evidence="1 2" key="1">
    <citation type="submission" date="2011-01" db="EMBL/GenBank/DDBJ databases">
        <authorList>
            <person name="Muzny D."/>
            <person name="Qin X."/>
            <person name="Deng J."/>
            <person name="Jiang H."/>
            <person name="Liu Y."/>
            <person name="Qu J."/>
            <person name="Song X.-Z."/>
            <person name="Zhang L."/>
            <person name="Thornton R."/>
            <person name="Coyle M."/>
            <person name="Francisco L."/>
            <person name="Jackson L."/>
            <person name="Javaid M."/>
            <person name="Korchina V."/>
            <person name="Kovar C."/>
            <person name="Mata R."/>
            <person name="Mathew T."/>
            <person name="Ngo R."/>
            <person name="Nguyen L."/>
            <person name="Nguyen N."/>
            <person name="Okwuonu G."/>
            <person name="Ongeri F."/>
            <person name="Pham C."/>
            <person name="Simmons D."/>
            <person name="Wilczek-Boney K."/>
            <person name="Hale W."/>
            <person name="Jakkamsetti A."/>
            <person name="Pham P."/>
            <person name="Ruth R."/>
            <person name="San Lucas F."/>
            <person name="Warren J."/>
            <person name="Zhang J."/>
            <person name="Zhao Z."/>
            <person name="Zhou C."/>
            <person name="Zhu D."/>
            <person name="Lee S."/>
            <person name="Bess C."/>
            <person name="Blankenburg K."/>
            <person name="Forbes L."/>
            <person name="Fu Q."/>
            <person name="Gubbala S."/>
            <person name="Hirani K."/>
            <person name="Jayaseelan J.C."/>
            <person name="Lara F."/>
            <person name="Munidasa M."/>
            <person name="Palculict T."/>
            <person name="Patil S."/>
            <person name="Pu L.-L."/>
            <person name="Saada N."/>
            <person name="Tang L."/>
            <person name="Weissenberger G."/>
            <person name="Zhu Y."/>
            <person name="Hemphill L."/>
            <person name="Shang Y."/>
            <person name="Youmans B."/>
            <person name="Ayvaz T."/>
            <person name="Ross M."/>
            <person name="Santibanez J."/>
            <person name="Aqrawi P."/>
            <person name="Gross S."/>
            <person name="Joshi V."/>
            <person name="Fowler G."/>
            <person name="Nazareth L."/>
            <person name="Reid J."/>
            <person name="Worley K."/>
            <person name="Petrosino J."/>
            <person name="Highlander S."/>
            <person name="Gibbs R."/>
        </authorList>
    </citation>
    <scope>NUCLEOTIDE SEQUENCE [LARGE SCALE GENOMIC DNA]</scope>
    <source>
        <strain evidence="1 2">ATCC 25976</strain>
    </source>
</reference>
<dbReference type="InterPro" id="IPR013398">
    <property type="entry name" value="CRISPR-assoc_prot_Csy2"/>
</dbReference>
<dbReference type="HOGENOM" id="CLU_2598188_0_0_6"/>
<sequence>MVFLHSPVLPEQFMHLAANFFPQQMELGGVMIACHDYQILGYKNSNFSDLTFNQTRNPLKKMAIRLPLSRKEKFTWIFH</sequence>
<proteinExistence type="predicted"/>
<accession>E8KI87</accession>
<dbReference type="Proteomes" id="UP000005467">
    <property type="component" value="Unassembled WGS sequence"/>
</dbReference>
<protein>
    <submittedName>
        <fullName evidence="1">Uncharacterized protein</fullName>
    </submittedName>
</protein>
<evidence type="ECO:0000313" key="1">
    <source>
        <dbReference type="EMBL" id="EFX91402.1"/>
    </source>
</evidence>
<dbReference type="Pfam" id="PF09614">
    <property type="entry name" value="Cas_Csy2"/>
    <property type="match status" value="1"/>
</dbReference>
<gene>
    <name evidence="1" type="ORF">HMPREF0027_1554</name>
</gene>
<dbReference type="EMBL" id="AEVG01000106">
    <property type="protein sequence ID" value="EFX91402.1"/>
    <property type="molecule type" value="Genomic_DNA"/>
</dbReference>
<dbReference type="AlphaFoldDB" id="E8KI87"/>
<keyword evidence="2" id="KW-1185">Reference proteome</keyword>
<organism evidence="1 2">
    <name type="scientific">Actinobacillus ureae ATCC 25976</name>
    <dbReference type="NCBI Taxonomy" id="887324"/>
    <lineage>
        <taxon>Bacteria</taxon>
        <taxon>Pseudomonadati</taxon>
        <taxon>Pseudomonadota</taxon>
        <taxon>Gammaproteobacteria</taxon>
        <taxon>Pasteurellales</taxon>
        <taxon>Pasteurellaceae</taxon>
        <taxon>Actinobacillus</taxon>
    </lineage>
</organism>